<organism evidence="1 2">
    <name type="scientific">Geodia barretti</name>
    <name type="common">Barrett's horny sponge</name>
    <dbReference type="NCBI Taxonomy" id="519541"/>
    <lineage>
        <taxon>Eukaryota</taxon>
        <taxon>Metazoa</taxon>
        <taxon>Porifera</taxon>
        <taxon>Demospongiae</taxon>
        <taxon>Heteroscleromorpha</taxon>
        <taxon>Tetractinellida</taxon>
        <taxon>Astrophorina</taxon>
        <taxon>Geodiidae</taxon>
        <taxon>Geodia</taxon>
    </lineage>
</organism>
<accession>A0AA35WEM1</accession>
<comment type="caution">
    <text evidence="1">The sequence shown here is derived from an EMBL/GenBank/DDBJ whole genome shotgun (WGS) entry which is preliminary data.</text>
</comment>
<sequence length="50" mass="5743">MNDWNSISGYLFMVSGAAVSWKSRNKRVLLSLRQKPNMLHWLVPSKKLPG</sequence>
<protein>
    <submittedName>
        <fullName evidence="1">Uncharacterized protein</fullName>
    </submittedName>
</protein>
<evidence type="ECO:0000313" key="1">
    <source>
        <dbReference type="EMBL" id="CAI8010602.1"/>
    </source>
</evidence>
<gene>
    <name evidence="1" type="ORF">GBAR_LOCUS6963</name>
</gene>
<dbReference type="Proteomes" id="UP001174909">
    <property type="component" value="Unassembled WGS sequence"/>
</dbReference>
<dbReference type="EMBL" id="CASHTH010001047">
    <property type="protein sequence ID" value="CAI8010602.1"/>
    <property type="molecule type" value="Genomic_DNA"/>
</dbReference>
<evidence type="ECO:0000313" key="2">
    <source>
        <dbReference type="Proteomes" id="UP001174909"/>
    </source>
</evidence>
<keyword evidence="2" id="KW-1185">Reference proteome</keyword>
<dbReference type="AlphaFoldDB" id="A0AA35WEM1"/>
<reference evidence="1" key="1">
    <citation type="submission" date="2023-03" db="EMBL/GenBank/DDBJ databases">
        <authorList>
            <person name="Steffen K."/>
            <person name="Cardenas P."/>
        </authorList>
    </citation>
    <scope>NUCLEOTIDE SEQUENCE</scope>
</reference>
<name>A0AA35WEM1_GEOBA</name>
<proteinExistence type="predicted"/>